<reference evidence="2 3" key="1">
    <citation type="submission" date="2024-02" db="EMBL/GenBank/DDBJ databases">
        <title>Haloferula sargassicola NBRC 104335.</title>
        <authorList>
            <person name="Ichikawa N."/>
            <person name="Katano-Makiyama Y."/>
            <person name="Hidaka K."/>
        </authorList>
    </citation>
    <scope>NUCLEOTIDE SEQUENCE [LARGE SCALE GENOMIC DNA]</scope>
    <source>
        <strain evidence="2 3">NBRC 104335</strain>
    </source>
</reference>
<dbReference type="EMBL" id="BAABRI010000021">
    <property type="protein sequence ID" value="GAA5484125.1"/>
    <property type="molecule type" value="Genomic_DNA"/>
</dbReference>
<evidence type="ECO:0000259" key="1">
    <source>
        <dbReference type="Pfam" id="PF01610"/>
    </source>
</evidence>
<dbReference type="PANTHER" id="PTHR33498">
    <property type="entry name" value="TRANSPOSASE FOR INSERTION SEQUENCE ELEMENT IS1557"/>
    <property type="match status" value="1"/>
</dbReference>
<dbReference type="InterPro" id="IPR047951">
    <property type="entry name" value="Transpos_ISL3"/>
</dbReference>
<proteinExistence type="predicted"/>
<comment type="caution">
    <text evidence="2">The sequence shown here is derived from an EMBL/GenBank/DDBJ whole genome shotgun (WGS) entry which is preliminary data.</text>
</comment>
<gene>
    <name evidence="2" type="ORF">Hsar01_03365</name>
</gene>
<evidence type="ECO:0000313" key="3">
    <source>
        <dbReference type="Proteomes" id="UP001476282"/>
    </source>
</evidence>
<organism evidence="2 3">
    <name type="scientific">Haloferula sargassicola</name>
    <dbReference type="NCBI Taxonomy" id="490096"/>
    <lineage>
        <taxon>Bacteria</taxon>
        <taxon>Pseudomonadati</taxon>
        <taxon>Verrucomicrobiota</taxon>
        <taxon>Verrucomicrobiia</taxon>
        <taxon>Verrucomicrobiales</taxon>
        <taxon>Verrucomicrobiaceae</taxon>
        <taxon>Haloferula</taxon>
    </lineage>
</organism>
<evidence type="ECO:0000313" key="2">
    <source>
        <dbReference type="EMBL" id="GAA5484125.1"/>
    </source>
</evidence>
<feature type="domain" description="Transposase IS204/IS1001/IS1096/IS1165 DDE" evidence="1">
    <location>
        <begin position="20"/>
        <end position="100"/>
    </location>
</feature>
<dbReference type="PANTHER" id="PTHR33498:SF1">
    <property type="entry name" value="TRANSPOSASE FOR INSERTION SEQUENCE ELEMENT IS1557"/>
    <property type="match status" value="1"/>
</dbReference>
<protein>
    <recommendedName>
        <fullName evidence="1">Transposase IS204/IS1001/IS1096/IS1165 DDE domain-containing protein</fullName>
    </recommendedName>
</protein>
<dbReference type="Pfam" id="PF01610">
    <property type="entry name" value="DDE_Tnp_ISL3"/>
    <property type="match status" value="1"/>
</dbReference>
<accession>A0ABP9URF7</accession>
<dbReference type="InterPro" id="IPR002560">
    <property type="entry name" value="Transposase_DDE"/>
</dbReference>
<dbReference type="Proteomes" id="UP001476282">
    <property type="component" value="Unassembled WGS sequence"/>
</dbReference>
<sequence>MSWRPTFSSPTSTGLRCSLVDEKSVRKGHGYVTFVLNGRTGELLRMAGGKKNESLESFPATLTKEQKNSIHAVCIDSNGAYRSVLAEQLPKAEIVHDGFHHHGETQLRHRRGAP</sequence>
<name>A0ABP9URF7_9BACT</name>
<keyword evidence="3" id="KW-1185">Reference proteome</keyword>